<feature type="region of interest" description="Disordered" evidence="1">
    <location>
        <begin position="1"/>
        <end position="28"/>
    </location>
</feature>
<protein>
    <submittedName>
        <fullName evidence="2">Uncharacterized protein</fullName>
    </submittedName>
</protein>
<dbReference type="AlphaFoldDB" id="A0A517NZM8"/>
<dbReference type="EMBL" id="CP036526">
    <property type="protein sequence ID" value="QDT12580.1"/>
    <property type="molecule type" value="Genomic_DNA"/>
</dbReference>
<dbReference type="RefSeq" id="WP_145420459.1">
    <property type="nucleotide sequence ID" value="NZ_CP036526.1"/>
</dbReference>
<keyword evidence="3" id="KW-1185">Reference proteome</keyword>
<evidence type="ECO:0000256" key="1">
    <source>
        <dbReference type="SAM" id="MobiDB-lite"/>
    </source>
</evidence>
<name>A0A517NZM8_9BACT</name>
<dbReference type="Proteomes" id="UP000319817">
    <property type="component" value="Chromosome"/>
</dbReference>
<evidence type="ECO:0000313" key="2">
    <source>
        <dbReference type="EMBL" id="QDT12580.1"/>
    </source>
</evidence>
<organism evidence="2 3">
    <name type="scientific">Stieleria marina</name>
    <dbReference type="NCBI Taxonomy" id="1930275"/>
    <lineage>
        <taxon>Bacteria</taxon>
        <taxon>Pseudomonadati</taxon>
        <taxon>Planctomycetota</taxon>
        <taxon>Planctomycetia</taxon>
        <taxon>Pirellulales</taxon>
        <taxon>Pirellulaceae</taxon>
        <taxon>Stieleria</taxon>
    </lineage>
</organism>
<reference evidence="2 3" key="1">
    <citation type="submission" date="2019-02" db="EMBL/GenBank/DDBJ databases">
        <title>Deep-cultivation of Planctomycetes and their phenomic and genomic characterization uncovers novel biology.</title>
        <authorList>
            <person name="Wiegand S."/>
            <person name="Jogler M."/>
            <person name="Boedeker C."/>
            <person name="Pinto D."/>
            <person name="Vollmers J."/>
            <person name="Rivas-Marin E."/>
            <person name="Kohn T."/>
            <person name="Peeters S.H."/>
            <person name="Heuer A."/>
            <person name="Rast P."/>
            <person name="Oberbeckmann S."/>
            <person name="Bunk B."/>
            <person name="Jeske O."/>
            <person name="Meyerdierks A."/>
            <person name="Storesund J.E."/>
            <person name="Kallscheuer N."/>
            <person name="Luecker S."/>
            <person name="Lage O.M."/>
            <person name="Pohl T."/>
            <person name="Merkel B.J."/>
            <person name="Hornburger P."/>
            <person name="Mueller R.-W."/>
            <person name="Bruemmer F."/>
            <person name="Labrenz M."/>
            <person name="Spormann A.M."/>
            <person name="Op den Camp H."/>
            <person name="Overmann J."/>
            <person name="Amann R."/>
            <person name="Jetten M.S.M."/>
            <person name="Mascher T."/>
            <person name="Medema M.H."/>
            <person name="Devos D.P."/>
            <person name="Kaster A.-K."/>
            <person name="Ovreas L."/>
            <person name="Rohde M."/>
            <person name="Galperin M.Y."/>
            <person name="Jogler C."/>
        </authorList>
    </citation>
    <scope>NUCLEOTIDE SEQUENCE [LARGE SCALE GENOMIC DNA]</scope>
    <source>
        <strain evidence="2 3">K23_9</strain>
    </source>
</reference>
<sequence>MQTATLTTPRSSGNRSNPPPTSGPSGCGYSIWQFDGSQWQLKKNCAIGDAQLGEPPAMEGKFKGQLRSTACVVA</sequence>
<accession>A0A517NZM8</accession>
<proteinExistence type="predicted"/>
<dbReference type="OrthoDB" id="291829at2"/>
<evidence type="ECO:0000313" key="3">
    <source>
        <dbReference type="Proteomes" id="UP000319817"/>
    </source>
</evidence>
<gene>
    <name evidence="2" type="ORF">K239x_45900</name>
</gene>